<dbReference type="InterPro" id="IPR029033">
    <property type="entry name" value="His_PPase_superfam"/>
</dbReference>
<dbReference type="Pfam" id="PF00300">
    <property type="entry name" value="His_Phos_1"/>
    <property type="match status" value="1"/>
</dbReference>
<name>A0ABR8CQ92_9NOST</name>
<proteinExistence type="predicted"/>
<dbReference type="InterPro" id="IPR050275">
    <property type="entry name" value="PGM_Phosphatase"/>
</dbReference>
<organism evidence="1 2">
    <name type="scientific">Anabaena subtropica FACHB-260</name>
    <dbReference type="NCBI Taxonomy" id="2692884"/>
    <lineage>
        <taxon>Bacteria</taxon>
        <taxon>Bacillati</taxon>
        <taxon>Cyanobacteriota</taxon>
        <taxon>Cyanophyceae</taxon>
        <taxon>Nostocales</taxon>
        <taxon>Nostocaceae</taxon>
        <taxon>Anabaena</taxon>
    </lineage>
</organism>
<reference evidence="1 2" key="1">
    <citation type="journal article" date="2020" name="ISME J.">
        <title>Comparative genomics reveals insights into cyanobacterial evolution and habitat adaptation.</title>
        <authorList>
            <person name="Chen M.Y."/>
            <person name="Teng W.K."/>
            <person name="Zhao L."/>
            <person name="Hu C.X."/>
            <person name="Zhou Y.K."/>
            <person name="Han B.P."/>
            <person name="Song L.R."/>
            <person name="Shu W.S."/>
        </authorList>
    </citation>
    <scope>NUCLEOTIDE SEQUENCE [LARGE SCALE GENOMIC DNA]</scope>
    <source>
        <strain evidence="1 2">FACHB-260</strain>
    </source>
</reference>
<dbReference type="SUPFAM" id="SSF53254">
    <property type="entry name" value="Phosphoglycerate mutase-like"/>
    <property type="match status" value="1"/>
</dbReference>
<dbReference type="CDD" id="cd07067">
    <property type="entry name" value="HP_PGM_like"/>
    <property type="match status" value="1"/>
</dbReference>
<protein>
    <submittedName>
        <fullName evidence="1">Histidine phosphatase family protein</fullName>
    </submittedName>
</protein>
<dbReference type="PROSITE" id="PS00175">
    <property type="entry name" value="PG_MUTASE"/>
    <property type="match status" value="1"/>
</dbReference>
<evidence type="ECO:0000313" key="2">
    <source>
        <dbReference type="Proteomes" id="UP000607281"/>
    </source>
</evidence>
<dbReference type="InterPro" id="IPR013078">
    <property type="entry name" value="His_Pase_superF_clade-1"/>
</dbReference>
<dbReference type="Proteomes" id="UP000607281">
    <property type="component" value="Unassembled WGS sequence"/>
</dbReference>
<dbReference type="SMART" id="SM00855">
    <property type="entry name" value="PGAM"/>
    <property type="match status" value="1"/>
</dbReference>
<comment type="caution">
    <text evidence="1">The sequence shown here is derived from an EMBL/GenBank/DDBJ whole genome shotgun (WGS) entry which is preliminary data.</text>
</comment>
<dbReference type="Gene3D" id="3.40.50.1240">
    <property type="entry name" value="Phosphoglycerate mutase-like"/>
    <property type="match status" value="1"/>
</dbReference>
<dbReference type="PANTHER" id="PTHR48100:SF10">
    <property type="entry name" value="2-CARBOXY-D-ARABINITOL-1-PHOSPHATASE-RELATED"/>
    <property type="match status" value="1"/>
</dbReference>
<dbReference type="InterPro" id="IPR001345">
    <property type="entry name" value="PG/BPGM_mutase_AS"/>
</dbReference>
<sequence length="241" mass="27353">MQLKLEKCPGTRVVLLRHGESTFNALGLYQGSSDESVLTEVGRRDARITGEFLKRIAFDAVYISSLKRAQETAKEILEVISVPANAVFIDDRLRENDMPAWEGLAFQYVREIFPEAYQLWKQRPHEFWMRLDNETRFYPALNLYERVKEFWHEVLPNNVGKTLLVVAHGGTNRALIGTALGIIPEFYHCFQQSNCGISILRFTDGLLGSGQLEAMNLNSHLHFFEAGGDLVTQSVAEVCTE</sequence>
<evidence type="ECO:0000313" key="1">
    <source>
        <dbReference type="EMBL" id="MBD2344564.1"/>
    </source>
</evidence>
<accession>A0ABR8CQ92</accession>
<gene>
    <name evidence="1" type="ORF">H6G18_10430</name>
</gene>
<dbReference type="RefSeq" id="WP_190407020.1">
    <property type="nucleotide sequence ID" value="NZ_JACJRF010000014.1"/>
</dbReference>
<dbReference type="EMBL" id="JACJRF010000014">
    <property type="protein sequence ID" value="MBD2344564.1"/>
    <property type="molecule type" value="Genomic_DNA"/>
</dbReference>
<dbReference type="PANTHER" id="PTHR48100">
    <property type="entry name" value="BROAD-SPECIFICITY PHOSPHATASE YOR283W-RELATED"/>
    <property type="match status" value="1"/>
</dbReference>
<keyword evidence="2" id="KW-1185">Reference proteome</keyword>